<protein>
    <recommendedName>
        <fullName evidence="3">BD-FAE-like domain-containing protein</fullName>
    </recommendedName>
</protein>
<proteinExistence type="predicted"/>
<dbReference type="Pfam" id="PF20434">
    <property type="entry name" value="BD-FAE"/>
    <property type="match status" value="1"/>
</dbReference>
<evidence type="ECO:0000256" key="1">
    <source>
        <dbReference type="ARBA" id="ARBA00022801"/>
    </source>
</evidence>
<evidence type="ECO:0000256" key="2">
    <source>
        <dbReference type="SAM" id="SignalP"/>
    </source>
</evidence>
<dbReference type="GO" id="GO:0016787">
    <property type="term" value="F:hydrolase activity"/>
    <property type="evidence" value="ECO:0007669"/>
    <property type="project" value="UniProtKB-KW"/>
</dbReference>
<feature type="domain" description="BD-FAE-like" evidence="3">
    <location>
        <begin position="42"/>
        <end position="272"/>
    </location>
</feature>
<name>A0A2M9R2V1_9FLAO</name>
<dbReference type="SUPFAM" id="SSF53474">
    <property type="entry name" value="alpha/beta-Hydrolases"/>
    <property type="match status" value="1"/>
</dbReference>
<feature type="signal peptide" evidence="2">
    <location>
        <begin position="1"/>
        <end position="21"/>
    </location>
</feature>
<dbReference type="InterPro" id="IPR029058">
    <property type="entry name" value="AB_hydrolase_fold"/>
</dbReference>
<dbReference type="Gene3D" id="3.40.50.1820">
    <property type="entry name" value="alpha/beta hydrolase"/>
    <property type="match status" value="1"/>
</dbReference>
<reference evidence="4 5" key="1">
    <citation type="submission" date="2017-06" db="EMBL/GenBank/DDBJ databases">
        <title>Description of Avrilella dinanensis gen. nov. sp. nov.</title>
        <authorList>
            <person name="Leyer C."/>
            <person name="Sassi M."/>
            <person name="Minet J."/>
            <person name="Kayal S."/>
            <person name="Cattoir V."/>
        </authorList>
    </citation>
    <scope>NUCLEOTIDE SEQUENCE [LARGE SCALE GENOMIC DNA]</scope>
    <source>
        <strain evidence="4 5">UR159</strain>
    </source>
</reference>
<keyword evidence="5" id="KW-1185">Reference proteome</keyword>
<keyword evidence="2" id="KW-0732">Signal</keyword>
<dbReference type="EMBL" id="NIPO01000001">
    <property type="protein sequence ID" value="PJR03187.1"/>
    <property type="molecule type" value="Genomic_DNA"/>
</dbReference>
<dbReference type="InterPro" id="IPR049492">
    <property type="entry name" value="BD-FAE-like_dom"/>
</dbReference>
<dbReference type="PANTHER" id="PTHR48081:SF13">
    <property type="entry name" value="ALPHA_BETA HYDROLASE"/>
    <property type="match status" value="1"/>
</dbReference>
<dbReference type="PANTHER" id="PTHR48081">
    <property type="entry name" value="AB HYDROLASE SUPERFAMILY PROTEIN C4A8.06C"/>
    <property type="match status" value="1"/>
</dbReference>
<evidence type="ECO:0000313" key="5">
    <source>
        <dbReference type="Proteomes" id="UP000231960"/>
    </source>
</evidence>
<dbReference type="Proteomes" id="UP000231960">
    <property type="component" value="Unassembled WGS sequence"/>
</dbReference>
<evidence type="ECO:0000313" key="4">
    <source>
        <dbReference type="EMBL" id="PJR03187.1"/>
    </source>
</evidence>
<feature type="chain" id="PRO_5014715378" description="BD-FAE-like domain-containing protein" evidence="2">
    <location>
        <begin position="22"/>
        <end position="317"/>
    </location>
</feature>
<dbReference type="InterPro" id="IPR050300">
    <property type="entry name" value="GDXG_lipolytic_enzyme"/>
</dbReference>
<organism evidence="4 5">
    <name type="scientific">Avrilella dinanensis</name>
    <dbReference type="NCBI Taxonomy" id="2008672"/>
    <lineage>
        <taxon>Bacteria</taxon>
        <taxon>Pseudomonadati</taxon>
        <taxon>Bacteroidota</taxon>
        <taxon>Flavobacteriia</taxon>
        <taxon>Flavobacteriales</taxon>
        <taxon>Flavobacteriaceae</taxon>
        <taxon>Avrilella</taxon>
    </lineage>
</organism>
<gene>
    <name evidence="4" type="ORF">CDL10_00755</name>
</gene>
<keyword evidence="1" id="KW-0378">Hydrolase</keyword>
<dbReference type="OrthoDB" id="9777975at2"/>
<dbReference type="RefSeq" id="WP_100676756.1">
    <property type="nucleotide sequence ID" value="NZ_NIPO01000001.1"/>
</dbReference>
<evidence type="ECO:0000259" key="3">
    <source>
        <dbReference type="Pfam" id="PF20434"/>
    </source>
</evidence>
<dbReference type="AlphaFoldDB" id="A0A2M9R2V1"/>
<accession>A0A2M9R2V1</accession>
<sequence length="317" mass="36199">MKILKSVLLVFCFFLQPSVFAQQTVIKDITYKITPENDSVKLDLYFPTNHLFQKTPLVVFIHGGAWVEGNKDHESIYYMRSLRDTLRTRGYAIASINYRLVNKNTHLPAPVIDCKDAVRWIRAHAGDYNFDTENIGLWGGSAGAHLALLIGYTGDDFALGSQELQAYSTKVNYIVDNFGPTDLNKVLKTKASPLTKLIYKCFFRQLYDIREKLIIAMTSYDIKTDKKKAIEVAKAYSPIEFVTSNAVPTLIMHGTKDFVVPFKESKKLKKALDQNNVDNKFVKVKKGDHGFNNISKDQLDELIQETVEFIEQNYFEK</sequence>
<comment type="caution">
    <text evidence="4">The sequence shown here is derived from an EMBL/GenBank/DDBJ whole genome shotgun (WGS) entry which is preliminary data.</text>
</comment>